<dbReference type="PIRSF" id="PIRSF030066">
    <property type="entry name" value="UCP030066"/>
    <property type="match status" value="1"/>
</dbReference>
<reference evidence="6 7" key="1">
    <citation type="submission" date="2015-08" db="EMBL/GenBank/DDBJ databases">
        <authorList>
            <person name="Babu N.S."/>
            <person name="Beckwith C.J."/>
            <person name="Beseler K.G."/>
            <person name="Brison A."/>
            <person name="Carone J.V."/>
            <person name="Caskin T.P."/>
            <person name="Diamond M."/>
            <person name="Durham M.E."/>
            <person name="Foxe J.M."/>
            <person name="Go M."/>
            <person name="Henderson B.A."/>
            <person name="Jones I.B."/>
            <person name="McGettigan J.A."/>
            <person name="Micheletti S.J."/>
            <person name="Nasrallah M.E."/>
            <person name="Ortiz D."/>
            <person name="Piller C.R."/>
            <person name="Privatt S.R."/>
            <person name="Schneider S.L."/>
            <person name="Sharp S."/>
            <person name="Smith T.C."/>
            <person name="Stanton J.D."/>
            <person name="Ullery H.E."/>
            <person name="Wilson R.J."/>
            <person name="Serrano M.G."/>
            <person name="Buck G."/>
            <person name="Lee V."/>
            <person name="Wang Y."/>
            <person name="Carvalho R."/>
            <person name="Voegtly L."/>
            <person name="Shi R."/>
            <person name="Duckworth R."/>
            <person name="Johnson A."/>
            <person name="Loviza R."/>
            <person name="Walstead R."/>
            <person name="Shah Z."/>
            <person name="Kiflezghi M."/>
            <person name="Wade K."/>
            <person name="Ball S.L."/>
            <person name="Bradley K.W."/>
            <person name="Asai D.J."/>
            <person name="Bowman C.A."/>
            <person name="Russell D.A."/>
            <person name="Pope W.H."/>
            <person name="Jacobs-Sera D."/>
            <person name="Hendrix R.W."/>
            <person name="Hatfull G.F."/>
        </authorList>
    </citation>
    <scope>NUCLEOTIDE SEQUENCE [LARGE SCALE GENOMIC DNA]</scope>
    <source>
        <strain evidence="6 7">DSM 27648</strain>
    </source>
</reference>
<dbReference type="GO" id="GO:0016020">
    <property type="term" value="C:membrane"/>
    <property type="evidence" value="ECO:0007669"/>
    <property type="project" value="UniProtKB-SubCell"/>
</dbReference>
<evidence type="ECO:0000256" key="1">
    <source>
        <dbReference type="ARBA" id="ARBA00004141"/>
    </source>
</evidence>
<protein>
    <recommendedName>
        <fullName evidence="8">DoxX-like family protein</fullName>
    </recommendedName>
</protein>
<feature type="transmembrane region" description="Helical" evidence="5">
    <location>
        <begin position="7"/>
        <end position="28"/>
    </location>
</feature>
<proteinExistence type="predicted"/>
<dbReference type="STRING" id="1391654.AKJ09_10672"/>
<dbReference type="AlphaFoldDB" id="A0A0K1QE22"/>
<gene>
    <name evidence="6" type="ORF">AKJ09_10672</name>
</gene>
<dbReference type="PATRIC" id="fig|1391654.3.peg.10812"/>
<keyword evidence="3 5" id="KW-1133">Transmembrane helix</keyword>
<dbReference type="KEGG" id="llu:AKJ09_10672"/>
<evidence type="ECO:0008006" key="8">
    <source>
        <dbReference type="Google" id="ProtNLM"/>
    </source>
</evidence>
<dbReference type="InterPro" id="IPR016944">
    <property type="entry name" value="UCP030066"/>
</dbReference>
<evidence type="ECO:0000256" key="5">
    <source>
        <dbReference type="SAM" id="Phobius"/>
    </source>
</evidence>
<organism evidence="6 7">
    <name type="scientific">Labilithrix luteola</name>
    <dbReference type="NCBI Taxonomy" id="1391654"/>
    <lineage>
        <taxon>Bacteria</taxon>
        <taxon>Pseudomonadati</taxon>
        <taxon>Myxococcota</taxon>
        <taxon>Polyangia</taxon>
        <taxon>Polyangiales</taxon>
        <taxon>Labilitrichaceae</taxon>
        <taxon>Labilithrix</taxon>
    </lineage>
</organism>
<accession>A0A0K1QE22</accession>
<sequence>MKRRVIGYWVATAIIAFVFASGGLAQLVQRQENVEGLTHLGYPVYVATILGGWKLLGAVALLVPGFPRLKEWAYAGMVFELTGASASQAFAGDGAGHVVAPLVLTAIVFASWALRPESRMMKRAT</sequence>
<keyword evidence="7" id="KW-1185">Reference proteome</keyword>
<keyword evidence="2 5" id="KW-0812">Transmembrane</keyword>
<feature type="transmembrane region" description="Helical" evidence="5">
    <location>
        <begin position="40"/>
        <end position="63"/>
    </location>
</feature>
<dbReference type="Proteomes" id="UP000064967">
    <property type="component" value="Chromosome"/>
</dbReference>
<feature type="transmembrane region" description="Helical" evidence="5">
    <location>
        <begin position="72"/>
        <end position="91"/>
    </location>
</feature>
<name>A0A0K1QE22_9BACT</name>
<evidence type="ECO:0000313" key="6">
    <source>
        <dbReference type="EMBL" id="AKV04009.1"/>
    </source>
</evidence>
<evidence type="ECO:0000256" key="4">
    <source>
        <dbReference type="ARBA" id="ARBA00023136"/>
    </source>
</evidence>
<evidence type="ECO:0000256" key="3">
    <source>
        <dbReference type="ARBA" id="ARBA00022989"/>
    </source>
</evidence>
<keyword evidence="4 5" id="KW-0472">Membrane</keyword>
<comment type="subcellular location">
    <subcellularLocation>
        <location evidence="1">Membrane</location>
        <topology evidence="1">Multi-pass membrane protein</topology>
    </subcellularLocation>
</comment>
<dbReference type="EMBL" id="CP012333">
    <property type="protein sequence ID" value="AKV04009.1"/>
    <property type="molecule type" value="Genomic_DNA"/>
</dbReference>
<feature type="transmembrane region" description="Helical" evidence="5">
    <location>
        <begin position="97"/>
        <end position="114"/>
    </location>
</feature>
<evidence type="ECO:0000256" key="2">
    <source>
        <dbReference type="ARBA" id="ARBA00022692"/>
    </source>
</evidence>
<dbReference type="Pfam" id="PF13564">
    <property type="entry name" value="DoxX_2"/>
    <property type="match status" value="1"/>
</dbReference>
<dbReference type="InterPro" id="IPR032808">
    <property type="entry name" value="DoxX"/>
</dbReference>
<evidence type="ECO:0000313" key="7">
    <source>
        <dbReference type="Proteomes" id="UP000064967"/>
    </source>
</evidence>